<dbReference type="RefSeq" id="WP_285273109.1">
    <property type="nucleotide sequence ID" value="NZ_JASNVW010000001.1"/>
</dbReference>
<keyword evidence="1" id="KW-0472">Membrane</keyword>
<sequence>MAGVPIAVLTLLNMRLGLISLPIFWIGSVALTTDPTKVVGPTMKVVAEASTALPLALLFKALEAKKKHYTHVAAFIAALISRVGVMLLLNYLVAPYWLIWTGWMKNFEAAYKLALAYLPVIALFNAIVVCYVASLSLSIFATLKKYFMF</sequence>
<dbReference type="AlphaFoldDB" id="A0ABD4Z743"/>
<accession>A0ABD4Z743</accession>
<keyword evidence="3" id="KW-1185">Reference proteome</keyword>
<proteinExistence type="predicted"/>
<organism evidence="2 3">
    <name type="scientific">Ignisphaera cupida</name>
    <dbReference type="NCBI Taxonomy" id="3050454"/>
    <lineage>
        <taxon>Archaea</taxon>
        <taxon>Thermoproteota</taxon>
        <taxon>Thermoprotei</taxon>
        <taxon>Desulfurococcales</taxon>
        <taxon>Desulfurococcaceae</taxon>
        <taxon>Ignisphaera</taxon>
    </lineage>
</organism>
<comment type="caution">
    <text evidence="2">The sequence shown here is derived from an EMBL/GenBank/DDBJ whole genome shotgun (WGS) entry which is preliminary data.</text>
</comment>
<dbReference type="EMBL" id="JASNVW010000001">
    <property type="protein sequence ID" value="MDK6028135.1"/>
    <property type="molecule type" value="Genomic_DNA"/>
</dbReference>
<feature type="transmembrane region" description="Helical" evidence="1">
    <location>
        <begin position="74"/>
        <end position="94"/>
    </location>
</feature>
<dbReference type="Proteomes" id="UP001529235">
    <property type="component" value="Unassembled WGS sequence"/>
</dbReference>
<evidence type="ECO:0000313" key="3">
    <source>
        <dbReference type="Proteomes" id="UP001529235"/>
    </source>
</evidence>
<dbReference type="Gene3D" id="1.10.1760.20">
    <property type="match status" value="1"/>
</dbReference>
<keyword evidence="1" id="KW-1133">Transmembrane helix</keyword>
<feature type="transmembrane region" description="Helical" evidence="1">
    <location>
        <begin position="12"/>
        <end position="33"/>
    </location>
</feature>
<evidence type="ECO:0000313" key="2">
    <source>
        <dbReference type="EMBL" id="MDK6028135.1"/>
    </source>
</evidence>
<name>A0ABD4Z743_9CREN</name>
<keyword evidence="1" id="KW-0812">Transmembrane</keyword>
<gene>
    <name evidence="2" type="ORF">QPL79_01990</name>
</gene>
<protein>
    <submittedName>
        <fullName evidence="2">Uncharacterized protein</fullName>
    </submittedName>
</protein>
<feature type="transmembrane region" description="Helical" evidence="1">
    <location>
        <begin position="114"/>
        <end position="143"/>
    </location>
</feature>
<reference evidence="2 3" key="1">
    <citation type="submission" date="2023-05" db="EMBL/GenBank/DDBJ databases">
        <title>A new hyperthermophilic archaea 'Ignisphaera cupida' sp. nov. and description of the family 'Ignisphaeraceae' fam. nov.</title>
        <authorList>
            <person name="Podosokorskaya O.A."/>
            <person name="Elcheninov A.G."/>
            <person name="Klukina A."/>
            <person name="Merkel A.Y."/>
        </authorList>
    </citation>
    <scope>NUCLEOTIDE SEQUENCE [LARGE SCALE GENOMIC DNA]</scope>
    <source>
        <strain evidence="2 3">4213-co</strain>
    </source>
</reference>
<evidence type="ECO:0000256" key="1">
    <source>
        <dbReference type="SAM" id="Phobius"/>
    </source>
</evidence>